<evidence type="ECO:0000256" key="1">
    <source>
        <dbReference type="SAM" id="Phobius"/>
    </source>
</evidence>
<dbReference type="SMART" id="SM00014">
    <property type="entry name" value="acidPPc"/>
    <property type="match status" value="1"/>
</dbReference>
<dbReference type="PANTHER" id="PTHR14969:SF13">
    <property type="entry name" value="AT30094P"/>
    <property type="match status" value="1"/>
</dbReference>
<keyword evidence="1" id="KW-1133">Transmembrane helix</keyword>
<feature type="domain" description="Phosphatidic acid phosphatase type 2/haloperoxidase" evidence="2">
    <location>
        <begin position="53"/>
        <end position="137"/>
    </location>
</feature>
<feature type="transmembrane region" description="Helical" evidence="1">
    <location>
        <begin position="118"/>
        <end position="141"/>
    </location>
</feature>
<sequence>MSKDTKDRVPPTLKKVLEYDKILTKLVIDQALKFVPLRSLRTQYKLWSPSLIQLQVNMLLGLLLDVILVAVCKAYFRRRRPVANKDDALGQIGPDVYSFPSGHASSICISRLLMYRHYLLDVVGGVILGLLEGIIMSILWLSDDSSKYLFSFLSDEKLDGGEFHV</sequence>
<dbReference type="InterPro" id="IPR036938">
    <property type="entry name" value="PAP2/HPO_sf"/>
</dbReference>
<evidence type="ECO:0000259" key="2">
    <source>
        <dbReference type="SMART" id="SM00014"/>
    </source>
</evidence>
<dbReference type="AlphaFoldDB" id="A0AAW1V7Y3"/>
<name>A0AAW1V7Y3_9CUCU</name>
<dbReference type="GO" id="GO:0042392">
    <property type="term" value="F:sphingosine-1-phosphate phosphatase activity"/>
    <property type="evidence" value="ECO:0007669"/>
    <property type="project" value="TreeGrafter"/>
</dbReference>
<protein>
    <recommendedName>
        <fullName evidence="2">Phosphatidic acid phosphatase type 2/haloperoxidase domain-containing protein</fullName>
    </recommendedName>
</protein>
<accession>A0AAW1V7Y3</accession>
<gene>
    <name evidence="3" type="ORF">WA026_014661</name>
</gene>
<dbReference type="SUPFAM" id="SSF48317">
    <property type="entry name" value="Acid phosphatase/Vanadium-dependent haloperoxidase"/>
    <property type="match status" value="1"/>
</dbReference>
<feature type="transmembrane region" description="Helical" evidence="1">
    <location>
        <begin position="54"/>
        <end position="76"/>
    </location>
</feature>
<evidence type="ECO:0000313" key="4">
    <source>
        <dbReference type="Proteomes" id="UP001431783"/>
    </source>
</evidence>
<proteinExistence type="predicted"/>
<evidence type="ECO:0000313" key="3">
    <source>
        <dbReference type="EMBL" id="KAK9891424.1"/>
    </source>
</evidence>
<dbReference type="EMBL" id="JARQZJ010000128">
    <property type="protein sequence ID" value="KAK9891424.1"/>
    <property type="molecule type" value="Genomic_DNA"/>
</dbReference>
<dbReference type="Proteomes" id="UP001431783">
    <property type="component" value="Unassembled WGS sequence"/>
</dbReference>
<organism evidence="3 4">
    <name type="scientific">Henosepilachna vigintioctopunctata</name>
    <dbReference type="NCBI Taxonomy" id="420089"/>
    <lineage>
        <taxon>Eukaryota</taxon>
        <taxon>Metazoa</taxon>
        <taxon>Ecdysozoa</taxon>
        <taxon>Arthropoda</taxon>
        <taxon>Hexapoda</taxon>
        <taxon>Insecta</taxon>
        <taxon>Pterygota</taxon>
        <taxon>Neoptera</taxon>
        <taxon>Endopterygota</taxon>
        <taxon>Coleoptera</taxon>
        <taxon>Polyphaga</taxon>
        <taxon>Cucujiformia</taxon>
        <taxon>Coccinelloidea</taxon>
        <taxon>Coccinellidae</taxon>
        <taxon>Epilachninae</taxon>
        <taxon>Epilachnini</taxon>
        <taxon>Henosepilachna</taxon>
    </lineage>
</organism>
<keyword evidence="4" id="KW-1185">Reference proteome</keyword>
<comment type="caution">
    <text evidence="3">The sequence shown here is derived from an EMBL/GenBank/DDBJ whole genome shotgun (WGS) entry which is preliminary data.</text>
</comment>
<keyword evidence="1" id="KW-0812">Transmembrane</keyword>
<keyword evidence="1" id="KW-0472">Membrane</keyword>
<dbReference type="InterPro" id="IPR000326">
    <property type="entry name" value="PAP2/HPO"/>
</dbReference>
<reference evidence="3 4" key="1">
    <citation type="submission" date="2023-03" db="EMBL/GenBank/DDBJ databases">
        <title>Genome insight into feeding habits of ladybird beetles.</title>
        <authorList>
            <person name="Li H.-S."/>
            <person name="Huang Y.-H."/>
            <person name="Pang H."/>
        </authorList>
    </citation>
    <scope>NUCLEOTIDE SEQUENCE [LARGE SCALE GENOMIC DNA]</scope>
    <source>
        <strain evidence="3">SYSU_2023b</strain>
        <tissue evidence="3">Whole body</tissue>
    </source>
</reference>
<dbReference type="Gene3D" id="1.20.144.10">
    <property type="entry name" value="Phosphatidic acid phosphatase type 2/haloperoxidase"/>
    <property type="match status" value="1"/>
</dbReference>
<dbReference type="PANTHER" id="PTHR14969">
    <property type="entry name" value="SPHINGOSINE-1-PHOSPHATE PHOSPHOHYDROLASE"/>
    <property type="match status" value="1"/>
</dbReference>